<evidence type="ECO:0000256" key="1">
    <source>
        <dbReference type="SAM" id="MobiDB-lite"/>
    </source>
</evidence>
<dbReference type="Proteomes" id="UP001465331">
    <property type="component" value="Unassembled WGS sequence"/>
</dbReference>
<keyword evidence="2" id="KW-0732">Signal</keyword>
<reference evidence="3 4" key="1">
    <citation type="submission" date="2024-06" db="EMBL/GenBank/DDBJ databases">
        <authorList>
            <person name="Li Z."/>
            <person name="Jiang Y."/>
        </authorList>
    </citation>
    <scope>NUCLEOTIDE SEQUENCE [LARGE SCALE GENOMIC DNA]</scope>
    <source>
        <strain evidence="3 4">HSW-8</strain>
    </source>
</reference>
<dbReference type="SUPFAM" id="SSF49373">
    <property type="entry name" value="Invasin/intimin cell-adhesion fragments"/>
    <property type="match status" value="1"/>
</dbReference>
<feature type="signal peptide" evidence="2">
    <location>
        <begin position="1"/>
        <end position="16"/>
    </location>
</feature>
<evidence type="ECO:0000256" key="2">
    <source>
        <dbReference type="SAM" id="SignalP"/>
    </source>
</evidence>
<sequence>MRMASLRCPPSSPILAAALLLAACGEGSLRSPDLPPPVLTGIGQVSCNLPGPGNSLAVGQQGQCQVVGGCTYRRVDENGDTQSVVGVCPDLSFGSSAPDVAPIDPDSGVLTGAMPGTTTITASGGGITSGGVTVTVNEACGSSLTASVEPGILVSGNTTGTQANLIATLTFSDGTTQDVSDSPATQWTADPDGVVIIDGSLAQAEAHVEAVTPVTITATYTGNVCGPAGSLQASDSAQVRPAQIASAQDICIETVPPAGAFGGCRADSGACLTPDQPIRLGVGGTAQLQIRGRFNVGLTNAYECNITASTTLATGNGSIATVDGDTAVVTGTGPGNTTVVATFDGLTNDRPVTVVVERVLGNNSLAVFAKSGFDDGDMISLADAQTHKFACVGANNLLIDGLGNRTPRAALKVFAFAATCASTDLDDDGNCTALPPPDPDTGEQGEPSAAAFLATAPTQNVSNLPPRSTEPGADPYDDGIVWNSVAGYWAQDPETGAFRCMTEASAPSANVGDLYTPGERVLVDADDDGFPDEPAAQDGLPQGALQPNGLAYADAAVRVGFNCVTATYTNPADPSQTRTDGMTVLVLPVTNDILLSGSNDGNALCEALAPLFGSNSLLGIVEVTNVLSAVTSGLSPLLETLDAVPIDSLVTTLQGILGPITAPLIDTLDEFLISPVLEPLACQLTNAVEQLLAVLTNNPAVPQECGTPGPP</sequence>
<evidence type="ECO:0000313" key="4">
    <source>
        <dbReference type="Proteomes" id="UP001465331"/>
    </source>
</evidence>
<accession>A0ABV2ADK0</accession>
<dbReference type="Gene3D" id="2.60.40.1080">
    <property type="match status" value="3"/>
</dbReference>
<name>A0ABV2ADK0_9GAMM</name>
<evidence type="ECO:0008006" key="5">
    <source>
        <dbReference type="Google" id="ProtNLM"/>
    </source>
</evidence>
<feature type="region of interest" description="Disordered" evidence="1">
    <location>
        <begin position="427"/>
        <end position="446"/>
    </location>
</feature>
<dbReference type="PROSITE" id="PS51257">
    <property type="entry name" value="PROKAR_LIPOPROTEIN"/>
    <property type="match status" value="1"/>
</dbReference>
<proteinExistence type="predicted"/>
<feature type="chain" id="PRO_5046318086" description="BIG2 domain-containing protein" evidence="2">
    <location>
        <begin position="17"/>
        <end position="711"/>
    </location>
</feature>
<protein>
    <recommendedName>
        <fullName evidence="5">BIG2 domain-containing protein</fullName>
    </recommendedName>
</protein>
<keyword evidence="4" id="KW-1185">Reference proteome</keyword>
<dbReference type="EMBL" id="JBEPIJ010000015">
    <property type="protein sequence ID" value="MES0874795.1"/>
    <property type="molecule type" value="Genomic_DNA"/>
</dbReference>
<evidence type="ECO:0000313" key="3">
    <source>
        <dbReference type="EMBL" id="MES0874795.1"/>
    </source>
</evidence>
<dbReference type="InterPro" id="IPR008964">
    <property type="entry name" value="Invasin/intimin_cell_adhesion"/>
</dbReference>
<gene>
    <name evidence="3" type="ORF">ABSH63_12395</name>
</gene>
<comment type="caution">
    <text evidence="3">The sequence shown here is derived from an EMBL/GenBank/DDBJ whole genome shotgun (WGS) entry which is preliminary data.</text>
</comment>
<organism evidence="3 4">
    <name type="scientific">Sinimarinibacterium thermocellulolyticum</name>
    <dbReference type="NCBI Taxonomy" id="3170016"/>
    <lineage>
        <taxon>Bacteria</taxon>
        <taxon>Pseudomonadati</taxon>
        <taxon>Pseudomonadota</taxon>
        <taxon>Gammaproteobacteria</taxon>
        <taxon>Nevskiales</taxon>
        <taxon>Nevskiaceae</taxon>
        <taxon>Sinimarinibacterium</taxon>
    </lineage>
</organism>
<dbReference type="RefSeq" id="WP_352890179.1">
    <property type="nucleotide sequence ID" value="NZ_JBEPIJ010000015.1"/>
</dbReference>